<dbReference type="Proteomes" id="UP000604825">
    <property type="component" value="Unassembled WGS sequence"/>
</dbReference>
<evidence type="ECO:0000256" key="1">
    <source>
        <dbReference type="SAM" id="MobiDB-lite"/>
    </source>
</evidence>
<feature type="region of interest" description="Disordered" evidence="1">
    <location>
        <begin position="1"/>
        <end position="84"/>
    </location>
</feature>
<dbReference type="AlphaFoldDB" id="A0A811PQN8"/>
<evidence type="ECO:0000313" key="3">
    <source>
        <dbReference type="Proteomes" id="UP000604825"/>
    </source>
</evidence>
<feature type="compositionally biased region" description="Basic and acidic residues" evidence="1">
    <location>
        <begin position="64"/>
        <end position="73"/>
    </location>
</feature>
<accession>A0A811PQN8</accession>
<sequence length="145" mass="15294">MPTSPPRPALYTQLSLGPPSLSPAQPQTPMRHPSGGSPEAEWHPSGGDGGGRAASQPRRQSGVRAEEAAEAERLPSCGGGAATTTSASLHHEQVVLLRWTLELVLIGVRSANLCSCAVPEIDICADYYGCENMENEIGIVFIVDF</sequence>
<name>A0A811PQN8_9POAL</name>
<proteinExistence type="predicted"/>
<evidence type="ECO:0000313" key="2">
    <source>
        <dbReference type="EMBL" id="CAD6245897.1"/>
    </source>
</evidence>
<keyword evidence="3" id="KW-1185">Reference proteome</keyword>
<gene>
    <name evidence="2" type="ORF">NCGR_LOCUS30180</name>
</gene>
<comment type="caution">
    <text evidence="2">The sequence shown here is derived from an EMBL/GenBank/DDBJ whole genome shotgun (WGS) entry which is preliminary data.</text>
</comment>
<dbReference type="EMBL" id="CAJGYO010000007">
    <property type="protein sequence ID" value="CAD6245897.1"/>
    <property type="molecule type" value="Genomic_DNA"/>
</dbReference>
<reference evidence="2" key="1">
    <citation type="submission" date="2020-10" db="EMBL/GenBank/DDBJ databases">
        <authorList>
            <person name="Han B."/>
            <person name="Lu T."/>
            <person name="Zhao Q."/>
            <person name="Huang X."/>
            <person name="Zhao Y."/>
        </authorList>
    </citation>
    <scope>NUCLEOTIDE SEQUENCE</scope>
</reference>
<protein>
    <submittedName>
        <fullName evidence="2">Uncharacterized protein</fullName>
    </submittedName>
</protein>
<organism evidence="2 3">
    <name type="scientific">Miscanthus lutarioriparius</name>
    <dbReference type="NCBI Taxonomy" id="422564"/>
    <lineage>
        <taxon>Eukaryota</taxon>
        <taxon>Viridiplantae</taxon>
        <taxon>Streptophyta</taxon>
        <taxon>Embryophyta</taxon>
        <taxon>Tracheophyta</taxon>
        <taxon>Spermatophyta</taxon>
        <taxon>Magnoliopsida</taxon>
        <taxon>Liliopsida</taxon>
        <taxon>Poales</taxon>
        <taxon>Poaceae</taxon>
        <taxon>PACMAD clade</taxon>
        <taxon>Panicoideae</taxon>
        <taxon>Andropogonodae</taxon>
        <taxon>Andropogoneae</taxon>
        <taxon>Saccharinae</taxon>
        <taxon>Miscanthus</taxon>
    </lineage>
</organism>